<dbReference type="InterPro" id="IPR025528">
    <property type="entry name" value="BrnA_antitoxin"/>
</dbReference>
<evidence type="ECO:0000313" key="2">
    <source>
        <dbReference type="EMBL" id="ABZ08218.1"/>
    </source>
</evidence>
<reference evidence="2" key="1">
    <citation type="journal article" date="2008" name="ISME J.">
        <title>Genomic patterns of recombination, clonal divergence and environment in marine microbial populations.</title>
        <authorList>
            <person name="Konstantinidis K.T."/>
            <person name="Delong E.F."/>
        </authorList>
    </citation>
    <scope>NUCLEOTIDE SEQUENCE</scope>
</reference>
<dbReference type="EMBL" id="EU016624">
    <property type="protein sequence ID" value="ABZ08218.1"/>
    <property type="molecule type" value="Genomic_DNA"/>
</dbReference>
<dbReference type="Pfam" id="PF14384">
    <property type="entry name" value="BrnA_antitoxin"/>
    <property type="match status" value="1"/>
</dbReference>
<evidence type="ECO:0008006" key="3">
    <source>
        <dbReference type="Google" id="ProtNLM"/>
    </source>
</evidence>
<proteinExistence type="predicted"/>
<evidence type="ECO:0000256" key="1">
    <source>
        <dbReference type="SAM" id="MobiDB-lite"/>
    </source>
</evidence>
<protein>
    <recommendedName>
        <fullName evidence="3">BrnA antitoxin of type II toxin-antitoxin system</fullName>
    </recommendedName>
</protein>
<dbReference type="AlphaFoldDB" id="B3T6K9"/>
<organism evidence="2">
    <name type="scientific">uncultured marine microorganism HF4000_APKG2J17</name>
    <dbReference type="NCBI Taxonomy" id="455546"/>
    <lineage>
        <taxon>unclassified sequences</taxon>
        <taxon>environmental samples</taxon>
    </lineage>
</organism>
<accession>B3T6K9</accession>
<name>B3T6K9_9ZZZZ</name>
<feature type="region of interest" description="Disordered" evidence="1">
    <location>
        <begin position="1"/>
        <end position="33"/>
    </location>
</feature>
<gene>
    <name evidence="2" type="ORF">ALOHA_HF4000APKG2J17ctg1g25</name>
</gene>
<sequence>MKKRPKHISQEDWDAVDSPPLTGEQLARMRPMREVHPEIVESYLRSRGAQKAPTKISTTIRLDADVLEHFKRGGKGWQTRMNEALRKAIAP</sequence>